<dbReference type="SUPFAM" id="SSF48264">
    <property type="entry name" value="Cytochrome P450"/>
    <property type="match status" value="1"/>
</dbReference>
<dbReference type="EMBL" id="CAJNNV010013382">
    <property type="protein sequence ID" value="CAE8601642.1"/>
    <property type="molecule type" value="Genomic_DNA"/>
</dbReference>
<reference evidence="1" key="1">
    <citation type="submission" date="2021-02" db="EMBL/GenBank/DDBJ databases">
        <authorList>
            <person name="Dougan E. K."/>
            <person name="Rhodes N."/>
            <person name="Thang M."/>
            <person name="Chan C."/>
        </authorList>
    </citation>
    <scope>NUCLEOTIDE SEQUENCE</scope>
</reference>
<dbReference type="GO" id="GO:0016705">
    <property type="term" value="F:oxidoreductase activity, acting on paired donors, with incorporation or reduction of molecular oxygen"/>
    <property type="evidence" value="ECO:0007669"/>
    <property type="project" value="InterPro"/>
</dbReference>
<organism evidence="1 2">
    <name type="scientific">Polarella glacialis</name>
    <name type="common">Dinoflagellate</name>
    <dbReference type="NCBI Taxonomy" id="89957"/>
    <lineage>
        <taxon>Eukaryota</taxon>
        <taxon>Sar</taxon>
        <taxon>Alveolata</taxon>
        <taxon>Dinophyceae</taxon>
        <taxon>Suessiales</taxon>
        <taxon>Suessiaceae</taxon>
        <taxon>Polarella</taxon>
    </lineage>
</organism>
<dbReference type="AlphaFoldDB" id="A0A813EPX6"/>
<dbReference type="GO" id="GO:0004497">
    <property type="term" value="F:monooxygenase activity"/>
    <property type="evidence" value="ECO:0007669"/>
    <property type="project" value="InterPro"/>
</dbReference>
<dbReference type="GO" id="GO:0020037">
    <property type="term" value="F:heme binding"/>
    <property type="evidence" value="ECO:0007669"/>
    <property type="project" value="InterPro"/>
</dbReference>
<protein>
    <recommendedName>
        <fullName evidence="3">Cytochrome P450</fullName>
    </recommendedName>
</protein>
<dbReference type="Gene3D" id="1.10.630.10">
    <property type="entry name" value="Cytochrome P450"/>
    <property type="match status" value="1"/>
</dbReference>
<keyword evidence="2" id="KW-1185">Reference proteome</keyword>
<dbReference type="InterPro" id="IPR036396">
    <property type="entry name" value="Cyt_P450_sf"/>
</dbReference>
<evidence type="ECO:0000313" key="2">
    <source>
        <dbReference type="Proteomes" id="UP000654075"/>
    </source>
</evidence>
<comment type="caution">
    <text evidence="1">The sequence shown here is derived from an EMBL/GenBank/DDBJ whole genome shotgun (WGS) entry which is preliminary data.</text>
</comment>
<dbReference type="GO" id="GO:0005506">
    <property type="term" value="F:iron ion binding"/>
    <property type="evidence" value="ECO:0007669"/>
    <property type="project" value="InterPro"/>
</dbReference>
<evidence type="ECO:0008006" key="3">
    <source>
        <dbReference type="Google" id="ProtNLM"/>
    </source>
</evidence>
<evidence type="ECO:0000313" key="1">
    <source>
        <dbReference type="EMBL" id="CAE8601642.1"/>
    </source>
</evidence>
<name>A0A813EPX6_POLGL</name>
<sequence length="268" mass="29755">MHYVLFGLDLSHEQFKQLWLLYFNPKPTLDHSSLIRNLLRYVGTASRCLGDSDMRRLPERRAAAIELYLTTPAMHHYGADERLSARELLEAVVTMLGLAGLMGPLGALSHLLSNYKGFIPDGFAWPFGDRGSLRLCVMEAMRLQPAVFGSAFTAPRPFCCQMHGQPVVFPRGTPVHLNFVAGNRVQELWGQNADNFAPQEHAENLWGEGCPYPNFNSWGGRSNGDRNTGRECPGKDLSLTMCIDVVEAVLSDSPSNNNSSNNNNNTTE</sequence>
<accession>A0A813EPX6</accession>
<dbReference type="Proteomes" id="UP000654075">
    <property type="component" value="Unassembled WGS sequence"/>
</dbReference>
<gene>
    <name evidence="1" type="ORF">PGLA1383_LOCUS19929</name>
</gene>
<proteinExistence type="predicted"/>